<name>A0A822ZNB3_NELNU</name>
<sequence>MELFLLSLLLLVPLIVSLSLYKHKSNPSGGKLPPGKMGLPFVGESIQFLSLGRKDTPEKFMYDRMAKFSTGLRYLERRPPSSAAPVETSSCSLTRTSL</sequence>
<feature type="chain" id="PRO_5032756302" evidence="2">
    <location>
        <begin position="18"/>
        <end position="98"/>
    </location>
</feature>
<dbReference type="EMBL" id="DUZY01000007">
    <property type="protein sequence ID" value="DAD46263.1"/>
    <property type="molecule type" value="Genomic_DNA"/>
</dbReference>
<evidence type="ECO:0000256" key="1">
    <source>
        <dbReference type="SAM" id="MobiDB-lite"/>
    </source>
</evidence>
<evidence type="ECO:0000313" key="3">
    <source>
        <dbReference type="EMBL" id="DAD46263.1"/>
    </source>
</evidence>
<feature type="compositionally biased region" description="Polar residues" evidence="1">
    <location>
        <begin position="87"/>
        <end position="98"/>
    </location>
</feature>
<gene>
    <name evidence="3" type="ORF">HUJ06_004493</name>
</gene>
<accession>A0A822ZNB3</accession>
<evidence type="ECO:0000313" key="4">
    <source>
        <dbReference type="Proteomes" id="UP000607653"/>
    </source>
</evidence>
<dbReference type="Proteomes" id="UP000607653">
    <property type="component" value="Unassembled WGS sequence"/>
</dbReference>
<reference evidence="3 4" key="1">
    <citation type="journal article" date="2020" name="Mol. Biol. Evol.">
        <title>Distinct Expression and Methylation Patterns for Genes with Different Fates following a Single Whole-Genome Duplication in Flowering Plants.</title>
        <authorList>
            <person name="Shi T."/>
            <person name="Rahmani R.S."/>
            <person name="Gugger P.F."/>
            <person name="Wang M."/>
            <person name="Li H."/>
            <person name="Zhang Y."/>
            <person name="Li Z."/>
            <person name="Wang Q."/>
            <person name="Van de Peer Y."/>
            <person name="Marchal K."/>
            <person name="Chen J."/>
        </authorList>
    </citation>
    <scope>NUCLEOTIDE SEQUENCE [LARGE SCALE GENOMIC DNA]</scope>
    <source>
        <tissue evidence="3">Leaf</tissue>
    </source>
</reference>
<feature type="signal peptide" evidence="2">
    <location>
        <begin position="1"/>
        <end position="17"/>
    </location>
</feature>
<feature type="region of interest" description="Disordered" evidence="1">
    <location>
        <begin position="78"/>
        <end position="98"/>
    </location>
</feature>
<organism evidence="3 4">
    <name type="scientific">Nelumbo nucifera</name>
    <name type="common">Sacred lotus</name>
    <dbReference type="NCBI Taxonomy" id="4432"/>
    <lineage>
        <taxon>Eukaryota</taxon>
        <taxon>Viridiplantae</taxon>
        <taxon>Streptophyta</taxon>
        <taxon>Embryophyta</taxon>
        <taxon>Tracheophyta</taxon>
        <taxon>Spermatophyta</taxon>
        <taxon>Magnoliopsida</taxon>
        <taxon>Proteales</taxon>
        <taxon>Nelumbonaceae</taxon>
        <taxon>Nelumbo</taxon>
    </lineage>
</organism>
<dbReference type="AlphaFoldDB" id="A0A822ZNB3"/>
<protein>
    <submittedName>
        <fullName evidence="3">Uncharacterized protein</fullName>
    </submittedName>
</protein>
<keyword evidence="4" id="KW-1185">Reference proteome</keyword>
<evidence type="ECO:0000256" key="2">
    <source>
        <dbReference type="SAM" id="SignalP"/>
    </source>
</evidence>
<comment type="caution">
    <text evidence="3">The sequence shown here is derived from an EMBL/GenBank/DDBJ whole genome shotgun (WGS) entry which is preliminary data.</text>
</comment>
<proteinExistence type="predicted"/>
<keyword evidence="2" id="KW-0732">Signal</keyword>